<evidence type="ECO:0000259" key="1">
    <source>
        <dbReference type="Pfam" id="PF19573"/>
    </source>
</evidence>
<feature type="domain" description="DUF6089" evidence="1">
    <location>
        <begin position="10"/>
        <end position="213"/>
    </location>
</feature>
<name>A0ABT4ULD9_9BACT</name>
<proteinExistence type="predicted"/>
<dbReference type="Gene3D" id="2.40.160.20">
    <property type="match status" value="1"/>
</dbReference>
<evidence type="ECO:0000313" key="3">
    <source>
        <dbReference type="Proteomes" id="UP001210231"/>
    </source>
</evidence>
<sequence>MNNIKRILFLIYLLSAFPVTQLRSQRIDVDVFMGMSNYQGDLQPLIFTVKNSHAAFGAIAKFALDEHFFIRSGYSYGNVAGSDKDNKNELKYRNLSFQTKIHEFSLGLEYRLLSKESSKVTPYFFAGVGVFKFNPYTTDRNGNTVYLQPLGTEGQGLAEYPEKKPYKLTQISIPYGLGIKYYMSDLVNIGAEFRHTYAFSDYLDDVSGFYADYNALLNNRGLETVQLAFRSDEIFPNRVYPNEGIRRGNPKLKDWYYFLGVTLGLAINNGNGESIFGKIFSNSFGGNGAGSKAERRRILKQVKCY</sequence>
<gene>
    <name evidence="2" type="ORF">O3P16_12655</name>
</gene>
<dbReference type="SUPFAM" id="SSF56925">
    <property type="entry name" value="OMPA-like"/>
    <property type="match status" value="1"/>
</dbReference>
<dbReference type="Pfam" id="PF19573">
    <property type="entry name" value="DUF6089"/>
    <property type="match status" value="1"/>
</dbReference>
<dbReference type="InterPro" id="IPR045743">
    <property type="entry name" value="DUF6089"/>
</dbReference>
<keyword evidence="3" id="KW-1185">Reference proteome</keyword>
<dbReference type="EMBL" id="JAQGEF010000015">
    <property type="protein sequence ID" value="MDA3615664.1"/>
    <property type="molecule type" value="Genomic_DNA"/>
</dbReference>
<accession>A0ABT4ULD9</accession>
<dbReference type="InterPro" id="IPR011250">
    <property type="entry name" value="OMP/PagP_B-barrel"/>
</dbReference>
<comment type="caution">
    <text evidence="2">The sequence shown here is derived from an EMBL/GenBank/DDBJ whole genome shotgun (WGS) entry which is preliminary data.</text>
</comment>
<organism evidence="2 3">
    <name type="scientific">Polluticaenibacter yanchengensis</name>
    <dbReference type="NCBI Taxonomy" id="3014562"/>
    <lineage>
        <taxon>Bacteria</taxon>
        <taxon>Pseudomonadati</taxon>
        <taxon>Bacteroidota</taxon>
        <taxon>Chitinophagia</taxon>
        <taxon>Chitinophagales</taxon>
        <taxon>Chitinophagaceae</taxon>
        <taxon>Polluticaenibacter</taxon>
    </lineage>
</organism>
<dbReference type="Proteomes" id="UP001210231">
    <property type="component" value="Unassembled WGS sequence"/>
</dbReference>
<reference evidence="2 3" key="1">
    <citation type="submission" date="2022-12" db="EMBL/GenBank/DDBJ databases">
        <title>Chitinophagaceae gen. sp. nov., a new member of the family Chitinophagaceae, isolated from soil in a chemical factory.</title>
        <authorList>
            <person name="Ke Z."/>
        </authorList>
    </citation>
    <scope>NUCLEOTIDE SEQUENCE [LARGE SCALE GENOMIC DNA]</scope>
    <source>
        <strain evidence="2 3">LY-5</strain>
    </source>
</reference>
<dbReference type="RefSeq" id="WP_407031990.1">
    <property type="nucleotide sequence ID" value="NZ_JAQGEF010000015.1"/>
</dbReference>
<protein>
    <submittedName>
        <fullName evidence="2">DUF6089 family protein</fullName>
    </submittedName>
</protein>
<evidence type="ECO:0000313" key="2">
    <source>
        <dbReference type="EMBL" id="MDA3615664.1"/>
    </source>
</evidence>